<feature type="domain" description="Enoyl reductase (ER)" evidence="1">
    <location>
        <begin position="10"/>
        <end position="321"/>
    </location>
</feature>
<dbReference type="Pfam" id="PF00107">
    <property type="entry name" value="ADH_zinc_N"/>
    <property type="match status" value="1"/>
</dbReference>
<reference evidence="2 3" key="1">
    <citation type="submission" date="2019-07" db="EMBL/GenBank/DDBJ databases">
        <title>New species of Amycolatopsis and Streptomyces.</title>
        <authorList>
            <person name="Duangmal K."/>
            <person name="Teo W.F.A."/>
            <person name="Lipun K."/>
        </authorList>
    </citation>
    <scope>NUCLEOTIDE SEQUENCE [LARGE SCALE GENOMIC DNA]</scope>
    <source>
        <strain evidence="2 3">JCM 30562</strain>
    </source>
</reference>
<dbReference type="RefSeq" id="WP_144639427.1">
    <property type="nucleotide sequence ID" value="NZ_BNAX01000008.1"/>
</dbReference>
<dbReference type="SMART" id="SM00829">
    <property type="entry name" value="PKS_ER"/>
    <property type="match status" value="1"/>
</dbReference>
<keyword evidence="3" id="KW-1185">Reference proteome</keyword>
<dbReference type="InterPro" id="IPR013149">
    <property type="entry name" value="ADH-like_C"/>
</dbReference>
<dbReference type="CDD" id="cd08241">
    <property type="entry name" value="QOR1"/>
    <property type="match status" value="1"/>
</dbReference>
<sequence length="324" mass="33691">MRAVLCENYGPPSALRLREVPDPQAKPGEVVVAVLAAAVNFPDVLTIADRYQVHVRLPFIPGSEFAGRVLGVGEGVTGFASGDEVMGSTHTGAFCEQVAVPATALRPVPPGLSLTEAAAFGVTFSTAYHALTTIGEMSAGDWIVVLGAAGGVGTAAVDLAARLGARVIAAASTPERVAIGRELGAEAGIAYDHEDLKARIREITGGAGADVVVDPVGGPYSEQALRSVRWGGRFVCVGFAAGQIPRIPLNLVLLKGVQVRGFEIRTLADHRPEEVARSWPELAKLTAAGLRPRISDVLPLADTATALERVAARQARGKIVVEMG</sequence>
<accession>A0A558AB34</accession>
<dbReference type="EMBL" id="VJZA01000026">
    <property type="protein sequence ID" value="TVT21457.1"/>
    <property type="molecule type" value="Genomic_DNA"/>
</dbReference>
<dbReference type="InterPro" id="IPR011032">
    <property type="entry name" value="GroES-like_sf"/>
</dbReference>
<gene>
    <name evidence="2" type="ORF">FNH06_16890</name>
</gene>
<organism evidence="2 3">
    <name type="scientific">Amycolatopsis acidiphila</name>
    <dbReference type="NCBI Taxonomy" id="715473"/>
    <lineage>
        <taxon>Bacteria</taxon>
        <taxon>Bacillati</taxon>
        <taxon>Actinomycetota</taxon>
        <taxon>Actinomycetes</taxon>
        <taxon>Pseudonocardiales</taxon>
        <taxon>Pseudonocardiaceae</taxon>
        <taxon>Amycolatopsis</taxon>
    </lineage>
</organism>
<dbReference type="SUPFAM" id="SSF51735">
    <property type="entry name" value="NAD(P)-binding Rossmann-fold domains"/>
    <property type="match status" value="1"/>
</dbReference>
<dbReference type="Pfam" id="PF08240">
    <property type="entry name" value="ADH_N"/>
    <property type="match status" value="1"/>
</dbReference>
<dbReference type="AlphaFoldDB" id="A0A558AB34"/>
<dbReference type="InterPro" id="IPR013154">
    <property type="entry name" value="ADH-like_N"/>
</dbReference>
<dbReference type="InterPro" id="IPR036291">
    <property type="entry name" value="NAD(P)-bd_dom_sf"/>
</dbReference>
<evidence type="ECO:0000313" key="2">
    <source>
        <dbReference type="EMBL" id="TVT21457.1"/>
    </source>
</evidence>
<proteinExistence type="predicted"/>
<dbReference type="Gene3D" id="3.90.180.10">
    <property type="entry name" value="Medium-chain alcohol dehydrogenases, catalytic domain"/>
    <property type="match status" value="1"/>
</dbReference>
<dbReference type="InterPro" id="IPR020843">
    <property type="entry name" value="ER"/>
</dbReference>
<dbReference type="SUPFAM" id="SSF50129">
    <property type="entry name" value="GroES-like"/>
    <property type="match status" value="1"/>
</dbReference>
<dbReference type="GO" id="GO:0016491">
    <property type="term" value="F:oxidoreductase activity"/>
    <property type="evidence" value="ECO:0007669"/>
    <property type="project" value="InterPro"/>
</dbReference>
<dbReference type="PANTHER" id="PTHR43677:SF4">
    <property type="entry name" value="QUINONE OXIDOREDUCTASE-LIKE PROTEIN 2"/>
    <property type="match status" value="1"/>
</dbReference>
<dbReference type="OrthoDB" id="4190732at2"/>
<comment type="caution">
    <text evidence="2">The sequence shown here is derived from an EMBL/GenBank/DDBJ whole genome shotgun (WGS) entry which is preliminary data.</text>
</comment>
<dbReference type="Gene3D" id="3.40.50.720">
    <property type="entry name" value="NAD(P)-binding Rossmann-like Domain"/>
    <property type="match status" value="1"/>
</dbReference>
<dbReference type="PANTHER" id="PTHR43677">
    <property type="entry name" value="SHORT-CHAIN DEHYDROGENASE/REDUCTASE"/>
    <property type="match status" value="1"/>
</dbReference>
<evidence type="ECO:0000313" key="3">
    <source>
        <dbReference type="Proteomes" id="UP000318578"/>
    </source>
</evidence>
<protein>
    <submittedName>
        <fullName evidence="2">NADPH:quinone oxidoreductase family protein</fullName>
    </submittedName>
</protein>
<evidence type="ECO:0000259" key="1">
    <source>
        <dbReference type="SMART" id="SM00829"/>
    </source>
</evidence>
<name>A0A558AB34_9PSEU</name>
<dbReference type="Proteomes" id="UP000318578">
    <property type="component" value="Unassembled WGS sequence"/>
</dbReference>
<dbReference type="InterPro" id="IPR051397">
    <property type="entry name" value="Zn-ADH-like_protein"/>
</dbReference>